<feature type="compositionally biased region" description="Basic and acidic residues" evidence="1">
    <location>
        <begin position="399"/>
        <end position="412"/>
    </location>
</feature>
<gene>
    <name evidence="4" type="primary">6036237</name>
    <name evidence="3" type="ORF">CpipJ_CPIJ004542</name>
</gene>
<proteinExistence type="predicted"/>
<dbReference type="STRING" id="7176.B0WC72"/>
<feature type="region of interest" description="Disordered" evidence="1">
    <location>
        <begin position="373"/>
        <end position="412"/>
    </location>
</feature>
<sequence length="412" mass="45806">MMEYIPAAALLAMEQQFLPMTTMFQPPPREHFPFVDVLEKDEKLCEYYRRMPVLYDKSHPHYKFQSKKEKAWRELGRLCDMNVDACKKRMTYFRCRFTVERRIMKNGVNCSEWPLLDKLKFLNKHIKIRRPRAPNGDVDPDTDDESNPLHALRKRQMEDAKDDLHAYLDLQQMAAAQNPQAAALHYQAQQAAKMQQYPHAQGPHGFHPGQDGLGQQHHMQSPHVGQSSHQGRDGHHGSMGGPNHLGAAAAAAFRQGLSQPTPAESPIPASNVEVSYGGGGPSKRQRLHASGVAGFDMDEANSVSNFNLNRTVKYHNNMDHSVSLDEHGAFGLYVGEILRKLPDRLGSVTSLKVMQLLHEAQIQALDMAPAATTAQTAVTGAASTSSKKDAGSPHSVAGSEERKSTESNESKE</sequence>
<dbReference type="GO" id="GO:0005634">
    <property type="term" value="C:nucleus"/>
    <property type="evidence" value="ECO:0007669"/>
    <property type="project" value="TreeGrafter"/>
</dbReference>
<dbReference type="PANTHER" id="PTHR12243:SF64">
    <property type="entry name" value="DORSAL INTERACTING PROTEIN 3-RELATED"/>
    <property type="match status" value="1"/>
</dbReference>
<keyword evidence="5" id="KW-1185">Reference proteome</keyword>
<name>B0WC72_CULQU</name>
<dbReference type="VEuPathDB" id="VectorBase:CQUJHB010045"/>
<dbReference type="VEuPathDB" id="VectorBase:CPIJ004542"/>
<evidence type="ECO:0000256" key="1">
    <source>
        <dbReference type="SAM" id="MobiDB-lite"/>
    </source>
</evidence>
<dbReference type="GO" id="GO:0005667">
    <property type="term" value="C:transcription regulator complex"/>
    <property type="evidence" value="ECO:0007669"/>
    <property type="project" value="TreeGrafter"/>
</dbReference>
<evidence type="ECO:0000313" key="3">
    <source>
        <dbReference type="EMBL" id="EDS43317.1"/>
    </source>
</evidence>
<dbReference type="GO" id="GO:0006357">
    <property type="term" value="P:regulation of transcription by RNA polymerase II"/>
    <property type="evidence" value="ECO:0007669"/>
    <property type="project" value="TreeGrafter"/>
</dbReference>
<feature type="compositionally biased region" description="Polar residues" evidence="1">
    <location>
        <begin position="217"/>
        <end position="229"/>
    </location>
</feature>
<dbReference type="EMBL" id="DS231886">
    <property type="protein sequence ID" value="EDS43317.1"/>
    <property type="molecule type" value="Genomic_DNA"/>
</dbReference>
<evidence type="ECO:0000313" key="5">
    <source>
        <dbReference type="Proteomes" id="UP000002320"/>
    </source>
</evidence>
<dbReference type="eggNOG" id="ENOG502T9BJ">
    <property type="taxonomic scope" value="Eukaryota"/>
</dbReference>
<feature type="compositionally biased region" description="Low complexity" evidence="1">
    <location>
        <begin position="373"/>
        <end position="385"/>
    </location>
</feature>
<dbReference type="PANTHER" id="PTHR12243">
    <property type="entry name" value="MADF DOMAIN TRANSCRIPTION FACTOR"/>
    <property type="match status" value="1"/>
</dbReference>
<dbReference type="HOGENOM" id="CLU_667749_0_0_1"/>
<dbReference type="PROSITE" id="PS51029">
    <property type="entry name" value="MADF"/>
    <property type="match status" value="1"/>
</dbReference>
<organism>
    <name type="scientific">Culex quinquefasciatus</name>
    <name type="common">Southern house mosquito</name>
    <name type="synonym">Culex pungens</name>
    <dbReference type="NCBI Taxonomy" id="7176"/>
    <lineage>
        <taxon>Eukaryota</taxon>
        <taxon>Metazoa</taxon>
        <taxon>Ecdysozoa</taxon>
        <taxon>Arthropoda</taxon>
        <taxon>Hexapoda</taxon>
        <taxon>Insecta</taxon>
        <taxon>Pterygota</taxon>
        <taxon>Neoptera</taxon>
        <taxon>Endopterygota</taxon>
        <taxon>Diptera</taxon>
        <taxon>Nematocera</taxon>
        <taxon>Culicoidea</taxon>
        <taxon>Culicidae</taxon>
        <taxon>Culicinae</taxon>
        <taxon>Culicini</taxon>
        <taxon>Culex</taxon>
        <taxon>Culex</taxon>
    </lineage>
</organism>
<dbReference type="InterPro" id="IPR006578">
    <property type="entry name" value="MADF-dom"/>
</dbReference>
<dbReference type="InterPro" id="IPR039353">
    <property type="entry name" value="TF_Adf1"/>
</dbReference>
<dbReference type="EnsemblMetazoa" id="CPIJ004542-RA">
    <property type="protein sequence ID" value="CPIJ004542-PA"/>
    <property type="gene ID" value="CPIJ004542"/>
</dbReference>
<protein>
    <recommendedName>
        <fullName evidence="2">MADF domain-containing protein</fullName>
    </recommendedName>
</protein>
<dbReference type="Proteomes" id="UP000002320">
    <property type="component" value="Unassembled WGS sequence"/>
</dbReference>
<dbReference type="OMA" id="NVDACKK"/>
<feature type="domain" description="MADF" evidence="2">
    <location>
        <begin position="43"/>
        <end position="127"/>
    </location>
</feature>
<feature type="region of interest" description="Disordered" evidence="1">
    <location>
        <begin position="193"/>
        <end position="245"/>
    </location>
</feature>
<dbReference type="AlphaFoldDB" id="B0WC72"/>
<dbReference type="SMART" id="SM00595">
    <property type="entry name" value="MADF"/>
    <property type="match status" value="1"/>
</dbReference>
<evidence type="ECO:0000313" key="4">
    <source>
        <dbReference type="EnsemblMetazoa" id="CPIJ004542-PA"/>
    </source>
</evidence>
<dbReference type="Pfam" id="PF10545">
    <property type="entry name" value="MADF_DNA_bdg"/>
    <property type="match status" value="1"/>
</dbReference>
<reference evidence="4" key="2">
    <citation type="submission" date="2020-05" db="UniProtKB">
        <authorList>
            <consortium name="EnsemblMetazoa"/>
        </authorList>
    </citation>
    <scope>IDENTIFICATION</scope>
    <source>
        <strain evidence="4">JHB</strain>
    </source>
</reference>
<accession>B0WC72</accession>
<dbReference type="KEGG" id="cqu:CpipJ_CPIJ004542"/>
<dbReference type="InParanoid" id="B0WC72"/>
<evidence type="ECO:0000259" key="2">
    <source>
        <dbReference type="PROSITE" id="PS51029"/>
    </source>
</evidence>
<dbReference type="OrthoDB" id="5779735at2759"/>
<reference evidence="3" key="1">
    <citation type="submission" date="2007-03" db="EMBL/GenBank/DDBJ databases">
        <title>Annotation of Culex pipiens quinquefasciatus.</title>
        <authorList>
            <consortium name="The Broad Institute Genome Sequencing Platform"/>
            <person name="Atkinson P.W."/>
            <person name="Hemingway J."/>
            <person name="Christensen B.M."/>
            <person name="Higgs S."/>
            <person name="Kodira C."/>
            <person name="Hannick L."/>
            <person name="Megy K."/>
            <person name="O'Leary S."/>
            <person name="Pearson M."/>
            <person name="Haas B.J."/>
            <person name="Mauceli E."/>
            <person name="Wortman J.R."/>
            <person name="Lee N.H."/>
            <person name="Guigo R."/>
            <person name="Stanke M."/>
            <person name="Alvarado L."/>
            <person name="Amedeo P."/>
            <person name="Antoine C.H."/>
            <person name="Arensburger P."/>
            <person name="Bidwell S.L."/>
            <person name="Crawford M."/>
            <person name="Camaro F."/>
            <person name="Devon K."/>
            <person name="Engels R."/>
            <person name="Hammond M."/>
            <person name="Howarth C."/>
            <person name="Koehrsen M."/>
            <person name="Lawson D."/>
            <person name="Montgomery P."/>
            <person name="Nene V."/>
            <person name="Nusbaum C."/>
            <person name="Puiu D."/>
            <person name="Romero-Severson J."/>
            <person name="Severson D.W."/>
            <person name="Shumway M."/>
            <person name="Sisk P."/>
            <person name="Stolte C."/>
            <person name="Zeng Q."/>
            <person name="Eisenstadt E."/>
            <person name="Fraser-Liggett C."/>
            <person name="Strausberg R."/>
            <person name="Galagan J."/>
            <person name="Birren B."/>
            <person name="Collins F.H."/>
        </authorList>
    </citation>
    <scope>NUCLEOTIDE SEQUENCE [LARGE SCALE GENOMIC DNA]</scope>
    <source>
        <strain evidence="3">JHB</strain>
    </source>
</reference>